<dbReference type="AlphaFoldDB" id="A0A8J5YWX2"/>
<evidence type="ECO:0000313" key="1">
    <source>
        <dbReference type="EMBL" id="KAG8486556.1"/>
    </source>
</evidence>
<keyword evidence="2" id="KW-1185">Reference proteome</keyword>
<organism evidence="1 2">
    <name type="scientific">Gossypium anomalum</name>
    <dbReference type="NCBI Taxonomy" id="47600"/>
    <lineage>
        <taxon>Eukaryota</taxon>
        <taxon>Viridiplantae</taxon>
        <taxon>Streptophyta</taxon>
        <taxon>Embryophyta</taxon>
        <taxon>Tracheophyta</taxon>
        <taxon>Spermatophyta</taxon>
        <taxon>Magnoliopsida</taxon>
        <taxon>eudicotyledons</taxon>
        <taxon>Gunneridae</taxon>
        <taxon>Pentapetalae</taxon>
        <taxon>rosids</taxon>
        <taxon>malvids</taxon>
        <taxon>Malvales</taxon>
        <taxon>Malvaceae</taxon>
        <taxon>Malvoideae</taxon>
        <taxon>Gossypium</taxon>
    </lineage>
</organism>
<accession>A0A8J5YWX2</accession>
<dbReference type="Proteomes" id="UP000701853">
    <property type="component" value="Chromosome 8"/>
</dbReference>
<proteinExistence type="predicted"/>
<name>A0A8J5YWX2_9ROSI</name>
<comment type="caution">
    <text evidence="1">The sequence shown here is derived from an EMBL/GenBank/DDBJ whole genome shotgun (WGS) entry which is preliminary data.</text>
</comment>
<gene>
    <name evidence="1" type="ORF">CXB51_019943</name>
</gene>
<dbReference type="EMBL" id="JAHUZN010000008">
    <property type="protein sequence ID" value="KAG8486556.1"/>
    <property type="molecule type" value="Genomic_DNA"/>
</dbReference>
<sequence>MLAGSQKALTFTNNRSVIKAS</sequence>
<reference evidence="1 2" key="1">
    <citation type="journal article" date="2021" name="bioRxiv">
        <title>The Gossypium anomalum genome as a resource for cotton improvement and evolutionary analysis of hybrid incompatibility.</title>
        <authorList>
            <person name="Grover C.E."/>
            <person name="Yuan D."/>
            <person name="Arick M.A."/>
            <person name="Miller E.R."/>
            <person name="Hu G."/>
            <person name="Peterson D.G."/>
            <person name="Wendel J.F."/>
            <person name="Udall J.A."/>
        </authorList>
    </citation>
    <scope>NUCLEOTIDE SEQUENCE [LARGE SCALE GENOMIC DNA]</scope>
    <source>
        <strain evidence="1">JFW-Udall</strain>
        <tissue evidence="1">Leaf</tissue>
    </source>
</reference>
<evidence type="ECO:0000313" key="2">
    <source>
        <dbReference type="Proteomes" id="UP000701853"/>
    </source>
</evidence>
<protein>
    <submittedName>
        <fullName evidence="1">Uncharacterized protein</fullName>
    </submittedName>
</protein>